<dbReference type="Proteomes" id="UP000430272">
    <property type="component" value="Unassembled WGS sequence"/>
</dbReference>
<evidence type="ECO:0000259" key="6">
    <source>
        <dbReference type="PROSITE" id="PS51350"/>
    </source>
</evidence>
<name>A0A844YAA9_9SPHN</name>
<dbReference type="PANTHER" id="PTHR33705">
    <property type="entry name" value="PHOSPHOCARRIER PROTEIN HPR"/>
    <property type="match status" value="1"/>
</dbReference>
<dbReference type="EMBL" id="WTYD01000001">
    <property type="protein sequence ID" value="MXO53938.1"/>
    <property type="molecule type" value="Genomic_DNA"/>
</dbReference>
<dbReference type="PROSITE" id="PS51350">
    <property type="entry name" value="PTS_HPR_DOM"/>
    <property type="match status" value="1"/>
</dbReference>
<evidence type="ECO:0000313" key="7">
    <source>
        <dbReference type="EMBL" id="MXO53938.1"/>
    </source>
</evidence>
<keyword evidence="4" id="KW-0598">Phosphotransferase system</keyword>
<dbReference type="PROSITE" id="PS00369">
    <property type="entry name" value="PTS_HPR_HIS"/>
    <property type="match status" value="1"/>
</dbReference>
<evidence type="ECO:0000256" key="4">
    <source>
        <dbReference type="ARBA" id="ARBA00022683"/>
    </source>
</evidence>
<comment type="caution">
    <text evidence="7">The sequence shown here is derived from an EMBL/GenBank/DDBJ whole genome shotgun (WGS) entry which is preliminary data.</text>
</comment>
<feature type="region of interest" description="Disordered" evidence="5">
    <location>
        <begin position="1"/>
        <end position="21"/>
    </location>
</feature>
<evidence type="ECO:0000256" key="2">
    <source>
        <dbReference type="ARBA" id="ARBA00010736"/>
    </source>
</evidence>
<dbReference type="PANTHER" id="PTHR33705:SF2">
    <property type="entry name" value="PHOSPHOCARRIER PROTEIN NPR"/>
    <property type="match status" value="1"/>
</dbReference>
<dbReference type="OrthoDB" id="9798965at2"/>
<evidence type="ECO:0000256" key="3">
    <source>
        <dbReference type="ARBA" id="ARBA00022490"/>
    </source>
</evidence>
<accession>A0A844YAA9</accession>
<reference evidence="7 8" key="1">
    <citation type="submission" date="2019-12" db="EMBL/GenBank/DDBJ databases">
        <title>Genomic-based taxomic classification of the family Erythrobacteraceae.</title>
        <authorList>
            <person name="Xu L."/>
        </authorList>
    </citation>
    <scope>NUCLEOTIDE SEQUENCE [LARGE SCALE GENOMIC DNA]</scope>
    <source>
        <strain evidence="7 8">JCM 17468</strain>
    </source>
</reference>
<evidence type="ECO:0000313" key="8">
    <source>
        <dbReference type="Proteomes" id="UP000430272"/>
    </source>
</evidence>
<comment type="similarity">
    <text evidence="2">Belongs to the HPr family.</text>
</comment>
<dbReference type="GO" id="GO:0009401">
    <property type="term" value="P:phosphoenolpyruvate-dependent sugar phosphotransferase system"/>
    <property type="evidence" value="ECO:0007669"/>
    <property type="project" value="UniProtKB-KW"/>
</dbReference>
<gene>
    <name evidence="7" type="ORF">GRI47_07940</name>
</gene>
<organism evidence="7 8">
    <name type="scientific">Qipengyuania pelagi</name>
    <dbReference type="NCBI Taxonomy" id="994320"/>
    <lineage>
        <taxon>Bacteria</taxon>
        <taxon>Pseudomonadati</taxon>
        <taxon>Pseudomonadota</taxon>
        <taxon>Alphaproteobacteria</taxon>
        <taxon>Sphingomonadales</taxon>
        <taxon>Erythrobacteraceae</taxon>
        <taxon>Qipengyuania</taxon>
    </lineage>
</organism>
<evidence type="ECO:0000256" key="5">
    <source>
        <dbReference type="SAM" id="MobiDB-lite"/>
    </source>
</evidence>
<dbReference type="InterPro" id="IPR050399">
    <property type="entry name" value="HPr"/>
</dbReference>
<proteinExistence type="inferred from homology"/>
<dbReference type="PRINTS" id="PR00107">
    <property type="entry name" value="PHOSPHOCPHPR"/>
</dbReference>
<dbReference type="NCBIfam" id="TIGR01003">
    <property type="entry name" value="PTS_HPr_family"/>
    <property type="match status" value="1"/>
</dbReference>
<feature type="domain" description="HPr" evidence="6">
    <location>
        <begin position="19"/>
        <end position="108"/>
    </location>
</feature>
<evidence type="ECO:0000256" key="1">
    <source>
        <dbReference type="ARBA" id="ARBA00004496"/>
    </source>
</evidence>
<dbReference type="InterPro" id="IPR035895">
    <property type="entry name" value="HPr-like_sf"/>
</dbReference>
<dbReference type="AlphaFoldDB" id="A0A844YAA9"/>
<dbReference type="SUPFAM" id="SSF55594">
    <property type="entry name" value="HPr-like"/>
    <property type="match status" value="1"/>
</dbReference>
<dbReference type="InterPro" id="IPR000032">
    <property type="entry name" value="HPr-like"/>
</dbReference>
<dbReference type="GO" id="GO:0005737">
    <property type="term" value="C:cytoplasm"/>
    <property type="evidence" value="ECO:0007669"/>
    <property type="project" value="UniProtKB-SubCell"/>
</dbReference>
<comment type="subcellular location">
    <subcellularLocation>
        <location evidence="1">Cytoplasm</location>
    </subcellularLocation>
</comment>
<dbReference type="InterPro" id="IPR001020">
    <property type="entry name" value="PTS_HPr_His_P_site"/>
</dbReference>
<dbReference type="RefSeq" id="WP_160660736.1">
    <property type="nucleotide sequence ID" value="NZ_BAABDV010000001.1"/>
</dbReference>
<keyword evidence="3" id="KW-0963">Cytoplasm</keyword>
<dbReference type="Pfam" id="PF00381">
    <property type="entry name" value="PTS-HPr"/>
    <property type="match status" value="1"/>
</dbReference>
<sequence length="108" mass="11041">MSEHASEGAGEGAGEGASEERRTLTIVNQRGLHARASAKFVAVVAALPDDTRVHVAKDGTRAAGESILGLMMLGAAKGDTVELIVSGPEAPRIADELAAMIDDGFGEN</sequence>
<protein>
    <submittedName>
        <fullName evidence="7">HPr family phosphocarrier protein</fullName>
    </submittedName>
</protein>
<dbReference type="Gene3D" id="3.30.1340.10">
    <property type="entry name" value="HPr-like"/>
    <property type="match status" value="1"/>
</dbReference>
<keyword evidence="8" id="KW-1185">Reference proteome</keyword>